<sequence>MILELHYKTPIEWAEQAYVGIDEFLQDHADSERKVSNLCLSIITKYPDRKEIIEELTQIAVEELLHFKQVYEIMKKRDLTLRSNFKQDAYIKQLMTIVREDTNGRFMDRLILASVAEMRGSERFGLLGEVAKDPEIARFYRNLHLQEMEHIDAFINMAKVYFLDEEVNNRVQEILAKEAEVTEGLPWRPALH</sequence>
<dbReference type="InterPro" id="IPR009078">
    <property type="entry name" value="Ferritin-like_SF"/>
</dbReference>
<dbReference type="EMBL" id="OU015584">
    <property type="protein sequence ID" value="CAG5086600.1"/>
    <property type="molecule type" value="Genomic_DNA"/>
</dbReference>
<reference evidence="1" key="1">
    <citation type="submission" date="2021-04" db="EMBL/GenBank/DDBJ databases">
        <authorList>
            <person name="Rodrigo-Torres L."/>
            <person name="Arahal R. D."/>
            <person name="Lucena T."/>
        </authorList>
    </citation>
    <scope>NUCLEOTIDE SEQUENCE</scope>
    <source>
        <strain evidence="1">AS29M-1</strain>
    </source>
</reference>
<keyword evidence="2" id="KW-1185">Reference proteome</keyword>
<dbReference type="GO" id="GO:0045301">
    <property type="term" value="F:tRNA 2-(methylsulfanyl)-N(6)-isopentenyladenosine(37) hydroxylase activity"/>
    <property type="evidence" value="ECO:0007669"/>
    <property type="project" value="InterPro"/>
</dbReference>
<evidence type="ECO:0000313" key="1">
    <source>
        <dbReference type="EMBL" id="CAG5086600.1"/>
    </source>
</evidence>
<gene>
    <name evidence="1" type="ORF">CRYO30217_03196</name>
</gene>
<dbReference type="InterPro" id="IPR012347">
    <property type="entry name" value="Ferritin-like"/>
</dbReference>
<dbReference type="KEGG" id="ptan:CRYO30217_03196"/>
<dbReference type="GO" id="GO:0006400">
    <property type="term" value="P:tRNA modification"/>
    <property type="evidence" value="ECO:0007669"/>
    <property type="project" value="InterPro"/>
</dbReference>
<organism evidence="1 2">
    <name type="scientific">Parvicella tangerina</name>
    <dbReference type="NCBI Taxonomy" id="2829795"/>
    <lineage>
        <taxon>Bacteria</taxon>
        <taxon>Pseudomonadati</taxon>
        <taxon>Bacteroidota</taxon>
        <taxon>Flavobacteriia</taxon>
        <taxon>Flavobacteriales</taxon>
        <taxon>Parvicellaceae</taxon>
        <taxon>Parvicella</taxon>
    </lineage>
</organism>
<dbReference type="SUPFAM" id="SSF47240">
    <property type="entry name" value="Ferritin-like"/>
    <property type="match status" value="1"/>
</dbReference>
<dbReference type="Proteomes" id="UP000683507">
    <property type="component" value="Chromosome"/>
</dbReference>
<evidence type="ECO:0008006" key="3">
    <source>
        <dbReference type="Google" id="ProtNLM"/>
    </source>
</evidence>
<name>A0A916JQB3_9FLAO</name>
<dbReference type="Pfam" id="PF06175">
    <property type="entry name" value="MiaE"/>
    <property type="match status" value="1"/>
</dbReference>
<protein>
    <recommendedName>
        <fullName evidence="3">tRNA-(Ms[2]io[6]A)-hydroxylase</fullName>
    </recommendedName>
</protein>
<accession>A0A916JQB3</accession>
<dbReference type="PANTHER" id="PTHR42637">
    <property type="entry name" value="TRNA-(MS[2]IO[6]A)-HYDROXYLASE"/>
    <property type="match status" value="1"/>
</dbReference>
<dbReference type="InterPro" id="IPR010386">
    <property type="entry name" value="tRNA-Hydrxlase_MiaE"/>
</dbReference>
<proteinExistence type="predicted"/>
<dbReference type="AlphaFoldDB" id="A0A916JQB3"/>
<dbReference type="PANTHER" id="PTHR42637:SF1">
    <property type="entry name" value="TRNA 2-(METHYLSULFANYL)-N(6)-ISOPENTENYLADENOSINE(37) HYDROXYLASE"/>
    <property type="match status" value="1"/>
</dbReference>
<dbReference type="Gene3D" id="1.20.1260.10">
    <property type="match status" value="1"/>
</dbReference>
<evidence type="ECO:0000313" key="2">
    <source>
        <dbReference type="Proteomes" id="UP000683507"/>
    </source>
</evidence>
<dbReference type="RefSeq" id="WP_258543384.1">
    <property type="nucleotide sequence ID" value="NZ_OU015584.1"/>
</dbReference>